<proteinExistence type="predicted"/>
<name>A0ABV2L8I3_9HYPH</name>
<dbReference type="Pfam" id="PF13531">
    <property type="entry name" value="SBP_bac_11"/>
    <property type="match status" value="1"/>
</dbReference>
<protein>
    <submittedName>
        <fullName evidence="1">Molybdate transport system substrate-binding protein</fullName>
    </submittedName>
</protein>
<evidence type="ECO:0000313" key="2">
    <source>
        <dbReference type="Proteomes" id="UP001549145"/>
    </source>
</evidence>
<dbReference type="RefSeq" id="WP_238282134.1">
    <property type="nucleotide sequence ID" value="NZ_BPQL01000155.1"/>
</dbReference>
<reference evidence="1 2" key="1">
    <citation type="submission" date="2024-06" db="EMBL/GenBank/DDBJ databases">
        <title>Genomic Encyclopedia of Type Strains, Phase IV (KMG-IV): sequencing the most valuable type-strain genomes for metagenomic binning, comparative biology and taxonomic classification.</title>
        <authorList>
            <person name="Goeker M."/>
        </authorList>
    </citation>
    <scope>NUCLEOTIDE SEQUENCE [LARGE SCALE GENOMIC DNA]</scope>
    <source>
        <strain evidence="1 2">DSM 21331</strain>
    </source>
</reference>
<organism evidence="1 2">
    <name type="scientific">Methylobacterium goesingense</name>
    <dbReference type="NCBI Taxonomy" id="243690"/>
    <lineage>
        <taxon>Bacteria</taxon>
        <taxon>Pseudomonadati</taxon>
        <taxon>Pseudomonadota</taxon>
        <taxon>Alphaproteobacteria</taxon>
        <taxon>Hyphomicrobiales</taxon>
        <taxon>Methylobacteriaceae</taxon>
        <taxon>Methylobacterium</taxon>
    </lineage>
</organism>
<dbReference type="PANTHER" id="PTHR30632:SF11">
    <property type="entry name" value="BLR4797 PROTEIN"/>
    <property type="match status" value="1"/>
</dbReference>
<sequence length="244" mass="25427">MERATTHRLGVIVSGGFWEPYQALLPEFVRDTGIAVETLSGASQGTGPKTIGWQLEHGARIDVVVLSREGLDELAAGGRIRAGSDMPLARAALAAAVRLGAPKPDIRTRDAFRQTLLDAGTVVMPGSTSGLFVRDVVFPRLGITDRVRAKVLPRGTDSTAALAAGEADLALGPVSELVGQPGIELVGPLPDAVQLVQVFTAAIVDTAHRIAEARRLIAFLASSRAAAAIRRFGMEPAGASAKPA</sequence>
<dbReference type="Proteomes" id="UP001549145">
    <property type="component" value="Unassembled WGS sequence"/>
</dbReference>
<comment type="caution">
    <text evidence="1">The sequence shown here is derived from an EMBL/GenBank/DDBJ whole genome shotgun (WGS) entry which is preliminary data.</text>
</comment>
<accession>A0ABV2L8I3</accession>
<dbReference type="PANTHER" id="PTHR30632">
    <property type="entry name" value="MOLYBDATE-BINDING PERIPLASMIC PROTEIN"/>
    <property type="match status" value="1"/>
</dbReference>
<dbReference type="Gene3D" id="3.40.190.10">
    <property type="entry name" value="Periplasmic binding protein-like II"/>
    <property type="match status" value="2"/>
</dbReference>
<dbReference type="EMBL" id="JBEPMM010000010">
    <property type="protein sequence ID" value="MET3693929.1"/>
    <property type="molecule type" value="Genomic_DNA"/>
</dbReference>
<evidence type="ECO:0000313" key="1">
    <source>
        <dbReference type="EMBL" id="MET3693929.1"/>
    </source>
</evidence>
<keyword evidence="2" id="KW-1185">Reference proteome</keyword>
<gene>
    <name evidence="1" type="ORF">ABID43_003483</name>
</gene>
<dbReference type="SUPFAM" id="SSF53850">
    <property type="entry name" value="Periplasmic binding protein-like II"/>
    <property type="match status" value="1"/>
</dbReference>
<dbReference type="InterPro" id="IPR050682">
    <property type="entry name" value="ModA/WtpA"/>
</dbReference>